<dbReference type="GO" id="GO:0006508">
    <property type="term" value="P:proteolysis"/>
    <property type="evidence" value="ECO:0007669"/>
    <property type="project" value="UniProtKB-KW"/>
</dbReference>
<dbReference type="GO" id="GO:0004222">
    <property type="term" value="F:metalloendopeptidase activity"/>
    <property type="evidence" value="ECO:0007669"/>
    <property type="project" value="InterPro"/>
</dbReference>
<dbReference type="GO" id="GO:0046872">
    <property type="term" value="F:metal ion binding"/>
    <property type="evidence" value="ECO:0007669"/>
    <property type="project" value="UniProtKB-KW"/>
</dbReference>
<dbReference type="Gene3D" id="3.10.170.20">
    <property type="match status" value="1"/>
</dbReference>
<dbReference type="Gene3D" id="3.90.132.10">
    <property type="entry name" value="Leishmanolysin , domain 2"/>
    <property type="match status" value="1"/>
</dbReference>
<dbReference type="Pfam" id="PF01457">
    <property type="entry name" value="Peptidase_M8"/>
    <property type="match status" value="1"/>
</dbReference>
<reference evidence="12" key="1">
    <citation type="journal article" date="2017" name="bioRxiv">
        <title>Comparative analysis of the genomes of Stylophora pistillata and Acropora digitifera provides evidence for extensive differences between species of corals.</title>
        <authorList>
            <person name="Voolstra C.R."/>
            <person name="Li Y."/>
            <person name="Liew Y.J."/>
            <person name="Baumgarten S."/>
            <person name="Zoccola D."/>
            <person name="Flot J.-F."/>
            <person name="Tambutte S."/>
            <person name="Allemand D."/>
            <person name="Aranda M."/>
        </authorList>
    </citation>
    <scope>NUCLEOTIDE SEQUENCE [LARGE SCALE GENOMIC DNA]</scope>
</reference>
<dbReference type="GO" id="GO:0007155">
    <property type="term" value="P:cell adhesion"/>
    <property type="evidence" value="ECO:0007669"/>
    <property type="project" value="InterPro"/>
</dbReference>
<dbReference type="FunFam" id="3.90.132.10:FF:000001">
    <property type="entry name" value="leishmanolysin-like peptidase isoform X2"/>
    <property type="match status" value="1"/>
</dbReference>
<evidence type="ECO:0000256" key="7">
    <source>
        <dbReference type="ARBA" id="ARBA00039717"/>
    </source>
</evidence>
<evidence type="ECO:0000256" key="2">
    <source>
        <dbReference type="ARBA" id="ARBA00022670"/>
    </source>
</evidence>
<name>A0A2B4SUH0_STYPI</name>
<keyword evidence="2" id="KW-0645">Protease</keyword>
<dbReference type="PANTHER" id="PTHR10942:SF0">
    <property type="entry name" value="LEISHMANOLYSIN-LIKE PEPTIDASE"/>
    <property type="match status" value="1"/>
</dbReference>
<evidence type="ECO:0000256" key="3">
    <source>
        <dbReference type="ARBA" id="ARBA00022723"/>
    </source>
</evidence>
<dbReference type="InterPro" id="IPR001577">
    <property type="entry name" value="Peptidase_M8"/>
</dbReference>
<comment type="caution">
    <text evidence="11">The sequence shown here is derived from an EMBL/GenBank/DDBJ whole genome shotgun (WGS) entry which is preliminary data.</text>
</comment>
<dbReference type="Proteomes" id="UP000225706">
    <property type="component" value="Unassembled WGS sequence"/>
</dbReference>
<keyword evidence="10" id="KW-0472">Membrane</keyword>
<dbReference type="GO" id="GO:0016020">
    <property type="term" value="C:membrane"/>
    <property type="evidence" value="ECO:0007669"/>
    <property type="project" value="InterPro"/>
</dbReference>
<protein>
    <recommendedName>
        <fullName evidence="7">Leishmanolysin-like peptidase</fullName>
    </recommendedName>
</protein>
<feature type="binding site" evidence="9">
    <location>
        <position position="644"/>
    </location>
    <ligand>
        <name>Zn(2+)</name>
        <dbReference type="ChEBI" id="CHEBI:29105"/>
        <note>catalytic</note>
    </ligand>
</feature>
<keyword evidence="12" id="KW-1185">Reference proteome</keyword>
<organism evidence="11 12">
    <name type="scientific">Stylophora pistillata</name>
    <name type="common">Smooth cauliflower coral</name>
    <dbReference type="NCBI Taxonomy" id="50429"/>
    <lineage>
        <taxon>Eukaryota</taxon>
        <taxon>Metazoa</taxon>
        <taxon>Cnidaria</taxon>
        <taxon>Anthozoa</taxon>
        <taxon>Hexacorallia</taxon>
        <taxon>Scleractinia</taxon>
        <taxon>Astrocoeniina</taxon>
        <taxon>Pocilloporidae</taxon>
        <taxon>Stylophora</taxon>
    </lineage>
</organism>
<proteinExistence type="inferred from homology"/>
<evidence type="ECO:0000256" key="9">
    <source>
        <dbReference type="PIRSR" id="PIRSR601577-2"/>
    </source>
</evidence>
<dbReference type="PANTHER" id="PTHR10942">
    <property type="entry name" value="LEISHMANOLYSIN-LIKE PEPTIDASE"/>
    <property type="match status" value="1"/>
</dbReference>
<evidence type="ECO:0000256" key="4">
    <source>
        <dbReference type="ARBA" id="ARBA00022801"/>
    </source>
</evidence>
<comment type="cofactor">
    <cofactor evidence="9">
        <name>Zn(2+)</name>
        <dbReference type="ChEBI" id="CHEBI:29105"/>
    </cofactor>
    <text evidence="9">Binds 1 zinc ion per subunit.</text>
</comment>
<evidence type="ECO:0000313" key="12">
    <source>
        <dbReference type="Proteomes" id="UP000225706"/>
    </source>
</evidence>
<sequence length="1090" mass="124720">MSKVIKYSVNCFAQAYCALTPILYGFTNKDIRRALKCCCYQKKFVLQNPRRKKSLRQRQLGEGSNRVGLYTDPFVLIQRFQHSCDELSVGDYLNGGGRERFVRFAGLSTNITISVEIDNVSRPQKAAKPKKRPITTEVSPIRRHSTLRKQEDAPTVKKRVHEGATVSFDSKPECAEKQRKKYLATPSVKRMRQIRKSLSNITDSDLQSGIPSLTGSEFESQQHMAPHFTNYSDPMRSAGFRQVLTRRGKLKRTCSLHRRDKHKPKYGNKPSEITPVYLPERTNQNILVCEQRVKEAIHVKLYPNSINRDSKIEIPEAWMLTFKKHNSSRDMRERTAEETQSKDAPIIAVQFHSTKAEHNGMAKIERCCSCWFDYYSMTVVERSKEKDNCARTGVIHRSRQNKKRISFDRLLILCTLYALCLMKPVAHAHHWIPKRHEMNHFVHVGPAHIVKRQTFSQKMRFEVVYDDSIGDLDEEKYGLITGKLIPEAVDYFHEAFSVKPTKQAIKLQRTCQNNAYFLKNHKGDSAGDIQFCKLNCVNTQCGPVNVPADHLDQCRVCDEDGVKCFNVPGEEWESGMGVESRDFILYVSCIQTDHCNAANAVAYASYCQQEHALDRPVAGFANICPKRLDTDPRHYPNLLSTVKHEIFHALGFSAGLFAFYRNENGVPYTPREKHGLPPYNEKFGLYQWSSKIVQRMERTHWATRHGDVSHQVHMIVTPRVKREVRRHFNCPSLEGAEIENQGGIGTEYTHWEKRLFENEAMTGTYTQNPVFSRITFALMEDTGWYKPNYSLADELDWGKGLGCLFTKASCKTWMEKHLREKQHAVPFCYTIKKTPLHMRCTHSKLSVALCNLRKYSRAIPEEYQYFNHLPISETNAGWGELGSARGVVIRDTAWYGGAVPLADYCPFYQKFTLTETDGAKRETTCTVPENAPARLDNYALEHYGSDAKCVEQGRAWLAKKGFLTRTMVDWGSGCYRFHCDGGLQVEVGGEFYTCHRKGQLLEIVGSLNDWKINGSLICPSCEEFCGTHKGCPQELRSSSEGIAFVEGERPTHRNNAHSIRISTSESIYFIISRVFLIFTVVGCFVPGFHF</sequence>
<feature type="active site" evidence="8">
    <location>
        <position position="645"/>
    </location>
</feature>
<feature type="transmembrane region" description="Helical" evidence="10">
    <location>
        <begin position="1067"/>
        <end position="1088"/>
    </location>
</feature>
<dbReference type="SUPFAM" id="SSF81321">
    <property type="entry name" value="Family A G protein-coupled receptor-like"/>
    <property type="match status" value="1"/>
</dbReference>
<keyword evidence="5 9" id="KW-0862">Zinc</keyword>
<evidence type="ECO:0000256" key="6">
    <source>
        <dbReference type="ARBA" id="ARBA00023049"/>
    </source>
</evidence>
<feature type="binding site" evidence="9">
    <location>
        <position position="750"/>
    </location>
    <ligand>
        <name>Zn(2+)</name>
        <dbReference type="ChEBI" id="CHEBI:29105"/>
        <note>catalytic</note>
    </ligand>
</feature>
<evidence type="ECO:0000256" key="8">
    <source>
        <dbReference type="PIRSR" id="PIRSR601577-1"/>
    </source>
</evidence>
<keyword evidence="10" id="KW-1133">Transmembrane helix</keyword>
<evidence type="ECO:0000256" key="5">
    <source>
        <dbReference type="ARBA" id="ARBA00022833"/>
    </source>
</evidence>
<keyword evidence="10" id="KW-0812">Transmembrane</keyword>
<keyword evidence="3 9" id="KW-0479">Metal-binding</keyword>
<dbReference type="GO" id="GO:0005737">
    <property type="term" value="C:cytoplasm"/>
    <property type="evidence" value="ECO:0007669"/>
    <property type="project" value="TreeGrafter"/>
</dbReference>
<dbReference type="AlphaFoldDB" id="A0A2B4SUH0"/>
<keyword evidence="6 9" id="KW-0482">Metalloprotease</keyword>
<accession>A0A2B4SUH0</accession>
<comment type="similarity">
    <text evidence="1">Belongs to the peptidase M8 family.</text>
</comment>
<dbReference type="OrthoDB" id="527990at2759"/>
<dbReference type="EMBL" id="LSMT01000026">
    <property type="protein sequence ID" value="PFX32202.1"/>
    <property type="molecule type" value="Genomic_DNA"/>
</dbReference>
<evidence type="ECO:0000256" key="10">
    <source>
        <dbReference type="SAM" id="Phobius"/>
    </source>
</evidence>
<gene>
    <name evidence="11" type="primary">Lmln</name>
    <name evidence="11" type="ORF">AWC38_SpisGene2988</name>
</gene>
<feature type="binding site" evidence="9">
    <location>
        <position position="648"/>
    </location>
    <ligand>
        <name>Zn(2+)</name>
        <dbReference type="ChEBI" id="CHEBI:29105"/>
        <note>catalytic</note>
    </ligand>
</feature>
<evidence type="ECO:0000256" key="1">
    <source>
        <dbReference type="ARBA" id="ARBA00005860"/>
    </source>
</evidence>
<dbReference type="SUPFAM" id="SSF55486">
    <property type="entry name" value="Metalloproteases ('zincins'), catalytic domain"/>
    <property type="match status" value="1"/>
</dbReference>
<evidence type="ECO:0000313" key="11">
    <source>
        <dbReference type="EMBL" id="PFX32202.1"/>
    </source>
</evidence>
<dbReference type="Gene3D" id="2.10.55.10">
    <property type="entry name" value="Leishmanolysin domain 3"/>
    <property type="match status" value="1"/>
</dbReference>
<keyword evidence="4" id="KW-0378">Hydrolase</keyword>